<reference evidence="4" key="1">
    <citation type="journal article" date="2006" name="PLoS Biol.">
        <title>Macronuclear genome sequence of the ciliate Tetrahymena thermophila, a model eukaryote.</title>
        <authorList>
            <person name="Eisen J.A."/>
            <person name="Coyne R.S."/>
            <person name="Wu M."/>
            <person name="Wu D."/>
            <person name="Thiagarajan M."/>
            <person name="Wortman J.R."/>
            <person name="Badger J.H."/>
            <person name="Ren Q."/>
            <person name="Amedeo P."/>
            <person name="Jones K.M."/>
            <person name="Tallon L.J."/>
            <person name="Delcher A.L."/>
            <person name="Salzberg S.L."/>
            <person name="Silva J.C."/>
            <person name="Haas B.J."/>
            <person name="Majoros W.H."/>
            <person name="Farzad M."/>
            <person name="Carlton J.M."/>
            <person name="Smith R.K. Jr."/>
            <person name="Garg J."/>
            <person name="Pearlman R.E."/>
            <person name="Karrer K.M."/>
            <person name="Sun L."/>
            <person name="Manning G."/>
            <person name="Elde N.C."/>
            <person name="Turkewitz A.P."/>
            <person name="Asai D.J."/>
            <person name="Wilkes D.E."/>
            <person name="Wang Y."/>
            <person name="Cai H."/>
            <person name="Collins K."/>
            <person name="Stewart B.A."/>
            <person name="Lee S.R."/>
            <person name="Wilamowska K."/>
            <person name="Weinberg Z."/>
            <person name="Ruzzo W.L."/>
            <person name="Wloga D."/>
            <person name="Gaertig J."/>
            <person name="Frankel J."/>
            <person name="Tsao C.-C."/>
            <person name="Gorovsky M.A."/>
            <person name="Keeling P.J."/>
            <person name="Waller R.F."/>
            <person name="Patron N.J."/>
            <person name="Cherry J.M."/>
            <person name="Stover N.A."/>
            <person name="Krieger C.J."/>
            <person name="del Toro C."/>
            <person name="Ryder H.F."/>
            <person name="Williamson S.C."/>
            <person name="Barbeau R.A."/>
            <person name="Hamilton E.P."/>
            <person name="Orias E."/>
        </authorList>
    </citation>
    <scope>NUCLEOTIDE SEQUENCE [LARGE SCALE GENOMIC DNA]</scope>
    <source>
        <strain evidence="4">SB210</strain>
    </source>
</reference>
<dbReference type="RefSeq" id="XP_001010099.2">
    <property type="nucleotide sequence ID" value="XM_001010099.3"/>
</dbReference>
<dbReference type="EMBL" id="GG662809">
    <property type="protein sequence ID" value="EAR89854.2"/>
    <property type="molecule type" value="Genomic_DNA"/>
</dbReference>
<evidence type="ECO:0000256" key="2">
    <source>
        <dbReference type="SAM" id="MobiDB-lite"/>
    </source>
</evidence>
<feature type="region of interest" description="Disordered" evidence="2">
    <location>
        <begin position="121"/>
        <end position="140"/>
    </location>
</feature>
<evidence type="ECO:0000313" key="4">
    <source>
        <dbReference type="Proteomes" id="UP000009168"/>
    </source>
</evidence>
<feature type="region of interest" description="Disordered" evidence="2">
    <location>
        <begin position="306"/>
        <end position="338"/>
    </location>
</feature>
<proteinExistence type="predicted"/>
<feature type="coiled-coil region" evidence="1">
    <location>
        <begin position="27"/>
        <end position="90"/>
    </location>
</feature>
<name>Q22WZ2_TETTS</name>
<keyword evidence="4" id="KW-1185">Reference proteome</keyword>
<accession>Q22WZ2</accession>
<sequence>MSGETETISFEEYEKLQLDFIDSQKQLKEITELFEQYRDETEQMEEAQSRQIELLEQQLEKSNLEKEYLMLNLKKELQEIQLETQKLLIEKDEEVQKLRLEVKMKTLAMTKFMNDYQESLDKENTVSKENDPKNDSDKDQVISKLKKEIAVKDFLINDLGNDIKNNRAVIDEQKTMFQNFSKEILEKTKERDDALKSLKEQEIEELKKALEEKEIYIKQLEKDSDPNPSSEENEIMREMIVEQQEKLMKIAQNFEGQINIFTQIVFKDVKMNLFFQYRYRNESEKLFLAQIQLRDSKIKDLEEKLKHQTKGEINHHSEVTETKQELSEQKQEGEGKQE</sequence>
<protein>
    <submittedName>
        <fullName evidence="3">Uncharacterized protein</fullName>
    </submittedName>
</protein>
<dbReference type="Proteomes" id="UP000009168">
    <property type="component" value="Unassembled WGS sequence"/>
</dbReference>
<dbReference type="eggNOG" id="ENOG502R2KU">
    <property type="taxonomic scope" value="Eukaryota"/>
</dbReference>
<dbReference type="AlphaFoldDB" id="Q22WZ2"/>
<feature type="coiled-coil region" evidence="1">
    <location>
        <begin position="184"/>
        <end position="223"/>
    </location>
</feature>
<evidence type="ECO:0000313" key="3">
    <source>
        <dbReference type="EMBL" id="EAR89854.2"/>
    </source>
</evidence>
<keyword evidence="1" id="KW-0175">Coiled coil</keyword>
<gene>
    <name evidence="3" type="ORF">TTHERM_00633610</name>
</gene>
<dbReference type="KEGG" id="tet:TTHERM_00633610"/>
<dbReference type="InParanoid" id="Q22WZ2"/>
<organism evidence="3 4">
    <name type="scientific">Tetrahymena thermophila (strain SB210)</name>
    <dbReference type="NCBI Taxonomy" id="312017"/>
    <lineage>
        <taxon>Eukaryota</taxon>
        <taxon>Sar</taxon>
        <taxon>Alveolata</taxon>
        <taxon>Ciliophora</taxon>
        <taxon>Intramacronucleata</taxon>
        <taxon>Oligohymenophorea</taxon>
        <taxon>Hymenostomatida</taxon>
        <taxon>Tetrahymenina</taxon>
        <taxon>Tetrahymenidae</taxon>
        <taxon>Tetrahymena</taxon>
    </lineage>
</organism>
<evidence type="ECO:0000256" key="1">
    <source>
        <dbReference type="SAM" id="Coils"/>
    </source>
</evidence>
<dbReference type="OrthoDB" id="10556649at2759"/>
<dbReference type="GeneID" id="7826247"/>
<dbReference type="HOGENOM" id="CLU_881345_0_0_1"/>